<keyword evidence="4" id="KW-1185">Reference proteome</keyword>
<name>A0ABV8X7C1_9LACT</name>
<dbReference type="EMBL" id="JBHSEC010000019">
    <property type="protein sequence ID" value="MFC4411315.1"/>
    <property type="molecule type" value="Genomic_DNA"/>
</dbReference>
<feature type="domain" description="Calcineurin-like phosphoesterase" evidence="2">
    <location>
        <begin position="1"/>
        <end position="149"/>
    </location>
</feature>
<dbReference type="RefSeq" id="WP_378156091.1">
    <property type="nucleotide sequence ID" value="NZ_JBHSEC010000019.1"/>
</dbReference>
<evidence type="ECO:0000313" key="4">
    <source>
        <dbReference type="Proteomes" id="UP001595817"/>
    </source>
</evidence>
<proteinExistence type="inferred from homology"/>
<comment type="similarity">
    <text evidence="1">Belongs to the metallophosphoesterase superfamily. YfcE family.</text>
</comment>
<dbReference type="Proteomes" id="UP001595817">
    <property type="component" value="Unassembled WGS sequence"/>
</dbReference>
<evidence type="ECO:0000259" key="2">
    <source>
        <dbReference type="Pfam" id="PF12850"/>
    </source>
</evidence>
<accession>A0ABV8X7C1</accession>
<dbReference type="Gene3D" id="3.60.21.10">
    <property type="match status" value="1"/>
</dbReference>
<dbReference type="Pfam" id="PF12850">
    <property type="entry name" value="Metallophos_2"/>
    <property type="match status" value="1"/>
</dbReference>
<reference evidence="4" key="1">
    <citation type="journal article" date="2019" name="Int. J. Syst. Evol. Microbiol.">
        <title>The Global Catalogue of Microorganisms (GCM) 10K type strain sequencing project: providing services to taxonomists for standard genome sequencing and annotation.</title>
        <authorList>
            <consortium name="The Broad Institute Genomics Platform"/>
            <consortium name="The Broad Institute Genome Sequencing Center for Infectious Disease"/>
            <person name="Wu L."/>
            <person name="Ma J."/>
        </authorList>
    </citation>
    <scope>NUCLEOTIDE SEQUENCE [LARGE SCALE GENOMIC DNA]</scope>
    <source>
        <strain evidence="4">CCUG 59778</strain>
    </source>
</reference>
<evidence type="ECO:0000256" key="1">
    <source>
        <dbReference type="ARBA" id="ARBA00008950"/>
    </source>
</evidence>
<protein>
    <submittedName>
        <fullName evidence="3">Metallophosphoesterase family protein</fullName>
    </submittedName>
</protein>
<gene>
    <name evidence="3" type="ORF">ACFOZY_12870</name>
</gene>
<dbReference type="SUPFAM" id="SSF56300">
    <property type="entry name" value="Metallo-dependent phosphatases"/>
    <property type="match status" value="1"/>
</dbReference>
<dbReference type="InterPro" id="IPR024654">
    <property type="entry name" value="Calcineurin-like_PHP_lpxH"/>
</dbReference>
<evidence type="ECO:0000313" key="3">
    <source>
        <dbReference type="EMBL" id="MFC4411315.1"/>
    </source>
</evidence>
<comment type="caution">
    <text evidence="3">The sequence shown here is derived from an EMBL/GenBank/DDBJ whole genome shotgun (WGS) entry which is preliminary data.</text>
</comment>
<sequence>MQFAMLGDLHSSINDTQSVLNHIKEIAPSSEIIGLGDLYECVISKTRITERFNSINDVMARPNGFEELLTFPSVRGNQEERIEIIMSGKDPLLEQIVQYPEVIEIPGAKVIHGHQWEWSGNPWLPFIPFEHNELVFFGHSHRSAYYMDGDWKVPQFGITYEFKGKKAGINVGSVIDNREWVLFDSDTQSVTFQKAK</sequence>
<organism evidence="3 4">
    <name type="scientific">Chungangia koreensis</name>
    <dbReference type="NCBI Taxonomy" id="752657"/>
    <lineage>
        <taxon>Bacteria</taxon>
        <taxon>Bacillati</taxon>
        <taxon>Bacillota</taxon>
        <taxon>Bacilli</taxon>
        <taxon>Lactobacillales</taxon>
        <taxon>Chungangia</taxon>
    </lineage>
</organism>
<dbReference type="InterPro" id="IPR029052">
    <property type="entry name" value="Metallo-depent_PP-like"/>
</dbReference>